<dbReference type="Proteomes" id="UP001179181">
    <property type="component" value="Unassembled WGS sequence"/>
</dbReference>
<reference evidence="1 2" key="1">
    <citation type="submission" date="2020-03" db="EMBL/GenBank/DDBJ databases">
        <title>Genomic Encyclopedia of Type Strains, Phase IV (KMG-IV): sequencing the most valuable type-strain genomes for metagenomic binning, comparative biology and taxonomic classification.</title>
        <authorList>
            <person name="Goeker M."/>
        </authorList>
    </citation>
    <scope>NUCLEOTIDE SEQUENCE [LARGE SCALE GENOMIC DNA]</scope>
    <source>
        <strain evidence="1 2">DSM 102865</strain>
    </source>
</reference>
<dbReference type="RefSeq" id="WP_167274251.1">
    <property type="nucleotide sequence ID" value="NZ_JAASQJ010000004.1"/>
</dbReference>
<dbReference type="EMBL" id="JAASQJ010000004">
    <property type="protein sequence ID" value="NIJ55042.1"/>
    <property type="molecule type" value="Genomic_DNA"/>
</dbReference>
<evidence type="ECO:0000313" key="1">
    <source>
        <dbReference type="EMBL" id="NIJ55042.1"/>
    </source>
</evidence>
<comment type="caution">
    <text evidence="1">The sequence shown here is derived from an EMBL/GenBank/DDBJ whole genome shotgun (WGS) entry which is preliminary data.</text>
</comment>
<gene>
    <name evidence="1" type="ORF">FHS68_004229</name>
</gene>
<sequence>MAKLHTKQLFPLRMHLAALKQLLRDRSEEMSEDQRLEVWKKIEALQDVIEVLEKLSKK</sequence>
<name>A0ABX0UQ10_9BACT</name>
<evidence type="ECO:0000313" key="2">
    <source>
        <dbReference type="Proteomes" id="UP001179181"/>
    </source>
</evidence>
<proteinExistence type="predicted"/>
<protein>
    <submittedName>
        <fullName evidence="1">Uncharacterized protein</fullName>
    </submittedName>
</protein>
<accession>A0ABX0UQ10</accession>
<organism evidence="1 2">
    <name type="scientific">Dyadobacter arcticus</name>
    <dbReference type="NCBI Taxonomy" id="1078754"/>
    <lineage>
        <taxon>Bacteria</taxon>
        <taxon>Pseudomonadati</taxon>
        <taxon>Bacteroidota</taxon>
        <taxon>Cytophagia</taxon>
        <taxon>Cytophagales</taxon>
        <taxon>Spirosomataceae</taxon>
        <taxon>Dyadobacter</taxon>
    </lineage>
</organism>
<keyword evidence="2" id="KW-1185">Reference proteome</keyword>